<reference evidence="3" key="1">
    <citation type="journal article" date="2019" name="Int. J. Syst. Evol. Microbiol.">
        <title>The Global Catalogue of Microorganisms (GCM) 10K type strain sequencing project: providing services to taxonomists for standard genome sequencing and annotation.</title>
        <authorList>
            <consortium name="The Broad Institute Genomics Platform"/>
            <consortium name="The Broad Institute Genome Sequencing Center for Infectious Disease"/>
            <person name="Wu L."/>
            <person name="Ma J."/>
        </authorList>
    </citation>
    <scope>NUCLEOTIDE SEQUENCE [LARGE SCALE GENOMIC DNA]</scope>
    <source>
        <strain evidence="3">CGMCC 1.15959</strain>
    </source>
</reference>
<evidence type="ECO:0000313" key="3">
    <source>
        <dbReference type="Proteomes" id="UP000619041"/>
    </source>
</evidence>
<feature type="domain" description="MnmE helical" evidence="1">
    <location>
        <begin position="28"/>
        <end position="167"/>
    </location>
</feature>
<organism evidence="2 3">
    <name type="scientific">Tsuneonella deserti</name>
    <dbReference type="NCBI Taxonomy" id="2035528"/>
    <lineage>
        <taxon>Bacteria</taxon>
        <taxon>Pseudomonadati</taxon>
        <taxon>Pseudomonadota</taxon>
        <taxon>Alphaproteobacteria</taxon>
        <taxon>Sphingomonadales</taxon>
        <taxon>Erythrobacteraceae</taxon>
        <taxon>Tsuneonella</taxon>
    </lineage>
</organism>
<evidence type="ECO:0000259" key="1">
    <source>
        <dbReference type="Pfam" id="PF12631"/>
    </source>
</evidence>
<name>A0ABQ1SAH4_9SPHN</name>
<gene>
    <name evidence="2" type="ORF">GCM10011515_24420</name>
</gene>
<sequence>MERPVAIDGVPFVFLDTAGLRDDADNEIESEGIARAKAAFDTADLVLWLGEEGRGPDGSWEIDAKIDLGNHKCAAVSRVSAVTGVGVDELSTKLIDRARETLPVPGQVALNGRQHAILSEAHRALAEHHNDPLILAEYLRVVRTSFDRLTGRASPEDMLDALFARFCIGK</sequence>
<dbReference type="Proteomes" id="UP000619041">
    <property type="component" value="Unassembled WGS sequence"/>
</dbReference>
<dbReference type="Pfam" id="PF12631">
    <property type="entry name" value="MnmE_helical"/>
    <property type="match status" value="1"/>
</dbReference>
<dbReference type="Gene3D" id="3.40.50.300">
    <property type="entry name" value="P-loop containing nucleotide triphosphate hydrolases"/>
    <property type="match status" value="1"/>
</dbReference>
<protein>
    <recommendedName>
        <fullName evidence="1">MnmE helical domain-containing protein</fullName>
    </recommendedName>
</protein>
<dbReference type="InterPro" id="IPR025867">
    <property type="entry name" value="MnmE_helical"/>
</dbReference>
<proteinExistence type="predicted"/>
<evidence type="ECO:0000313" key="2">
    <source>
        <dbReference type="EMBL" id="GGE03915.1"/>
    </source>
</evidence>
<dbReference type="PANTHER" id="PTHR42714:SF2">
    <property type="entry name" value="TRNA MODIFICATION GTPASE GTPBP3, MITOCHONDRIAL"/>
    <property type="match status" value="1"/>
</dbReference>
<dbReference type="PANTHER" id="PTHR42714">
    <property type="entry name" value="TRNA MODIFICATION GTPASE GTPBP3"/>
    <property type="match status" value="1"/>
</dbReference>
<keyword evidence="3" id="KW-1185">Reference proteome</keyword>
<dbReference type="EMBL" id="BMKL01000001">
    <property type="protein sequence ID" value="GGE03915.1"/>
    <property type="molecule type" value="Genomic_DNA"/>
</dbReference>
<dbReference type="SUPFAM" id="SSF52540">
    <property type="entry name" value="P-loop containing nucleoside triphosphate hydrolases"/>
    <property type="match status" value="1"/>
</dbReference>
<accession>A0ABQ1SAH4</accession>
<dbReference type="InterPro" id="IPR027417">
    <property type="entry name" value="P-loop_NTPase"/>
</dbReference>
<comment type="caution">
    <text evidence="2">The sequence shown here is derived from an EMBL/GenBank/DDBJ whole genome shotgun (WGS) entry which is preliminary data.</text>
</comment>
<dbReference type="SUPFAM" id="SSF116878">
    <property type="entry name" value="TrmE connector domain"/>
    <property type="match status" value="1"/>
</dbReference>
<dbReference type="InterPro" id="IPR027368">
    <property type="entry name" value="MnmE_dom2"/>
</dbReference>
<dbReference type="Gene3D" id="1.20.120.430">
    <property type="entry name" value="tRNA modification GTPase MnmE domain 2"/>
    <property type="match status" value="1"/>
</dbReference>